<evidence type="ECO:0008006" key="3">
    <source>
        <dbReference type="Google" id="ProtNLM"/>
    </source>
</evidence>
<name>A0A263BWQ9_9BACI</name>
<comment type="caution">
    <text evidence="1">The sequence shown here is derived from an EMBL/GenBank/DDBJ whole genome shotgun (WGS) entry which is preliminary data.</text>
</comment>
<dbReference type="RefSeq" id="WP_094920561.1">
    <property type="nucleotide sequence ID" value="NZ_NPIA01000001.1"/>
</dbReference>
<evidence type="ECO:0000313" key="2">
    <source>
        <dbReference type="Proteomes" id="UP000217083"/>
    </source>
</evidence>
<dbReference type="Pfam" id="PF14120">
    <property type="entry name" value="YhzD"/>
    <property type="match status" value="1"/>
</dbReference>
<dbReference type="EMBL" id="NPIA01000001">
    <property type="protein sequence ID" value="OZM58144.1"/>
    <property type="molecule type" value="Genomic_DNA"/>
</dbReference>
<dbReference type="AlphaFoldDB" id="A0A263BWQ9"/>
<protein>
    <recommendedName>
        <fullName evidence="3">YhzD-like protein</fullName>
    </recommendedName>
</protein>
<evidence type="ECO:0000313" key="1">
    <source>
        <dbReference type="EMBL" id="OZM58144.1"/>
    </source>
</evidence>
<dbReference type="InterPro" id="IPR025544">
    <property type="entry name" value="YhzD"/>
</dbReference>
<reference evidence="2" key="1">
    <citation type="submission" date="2017-08" db="EMBL/GenBank/DDBJ databases">
        <authorList>
            <person name="Huang Z."/>
        </authorList>
    </citation>
    <scope>NUCLEOTIDE SEQUENCE [LARGE SCALE GENOMIC DNA]</scope>
    <source>
        <strain evidence="2">SA5d-4</strain>
    </source>
</reference>
<sequence>MKTYRLTVFAKDGSKLLDETFEAVSEKEAKEIGNKKLTEHNLEGNTSRVTSPTGKLVLFNR</sequence>
<accession>A0A263BWQ9</accession>
<proteinExistence type="predicted"/>
<organism evidence="1 2">
    <name type="scientific">Lottiidibacillus patelloidae</name>
    <dbReference type="NCBI Taxonomy" id="2670334"/>
    <lineage>
        <taxon>Bacteria</taxon>
        <taxon>Bacillati</taxon>
        <taxon>Bacillota</taxon>
        <taxon>Bacilli</taxon>
        <taxon>Bacillales</taxon>
        <taxon>Bacillaceae</taxon>
        <taxon>Lottiidibacillus</taxon>
    </lineage>
</organism>
<reference evidence="1 2" key="2">
    <citation type="submission" date="2017-09" db="EMBL/GenBank/DDBJ databases">
        <title>Bacillus patelloidae sp. nov., isolated from the intestinal tract of a marine limpet.</title>
        <authorList>
            <person name="Liu R."/>
            <person name="Dong C."/>
            <person name="Shao Z."/>
        </authorList>
    </citation>
    <scope>NUCLEOTIDE SEQUENCE [LARGE SCALE GENOMIC DNA]</scope>
    <source>
        <strain evidence="1 2">SA5d-4</strain>
    </source>
</reference>
<keyword evidence="2" id="KW-1185">Reference proteome</keyword>
<dbReference type="Proteomes" id="UP000217083">
    <property type="component" value="Unassembled WGS sequence"/>
</dbReference>
<gene>
    <name evidence="1" type="ORF">CIB95_00770</name>
</gene>